<keyword evidence="7" id="KW-1185">Reference proteome</keyword>
<organism evidence="6 7">
    <name type="scientific">Mixia osmundae (strain CBS 9802 / IAM 14324 / JCM 22182 / KY 12970)</name>
    <dbReference type="NCBI Taxonomy" id="764103"/>
    <lineage>
        <taxon>Eukaryota</taxon>
        <taxon>Fungi</taxon>
        <taxon>Dikarya</taxon>
        <taxon>Basidiomycota</taxon>
        <taxon>Pucciniomycotina</taxon>
        <taxon>Mixiomycetes</taxon>
        <taxon>Mixiales</taxon>
        <taxon>Mixiaceae</taxon>
        <taxon>Mixia</taxon>
    </lineage>
</organism>
<feature type="region of interest" description="Disordered" evidence="4">
    <location>
        <begin position="89"/>
        <end position="121"/>
    </location>
</feature>
<dbReference type="EMBL" id="BABT02000068">
    <property type="protein sequence ID" value="GAA95959.1"/>
    <property type="molecule type" value="Genomic_DNA"/>
</dbReference>
<reference evidence="6 7" key="2">
    <citation type="journal article" date="2012" name="Open Biol.">
        <title>Characteristics of nucleosomes and linker DNA regions on the genome of the basidiomycete Mixia osmundae revealed by mono- and dinucleosome mapping.</title>
        <authorList>
            <person name="Nishida H."/>
            <person name="Kondo S."/>
            <person name="Matsumoto T."/>
            <person name="Suzuki Y."/>
            <person name="Yoshikawa H."/>
            <person name="Taylor T.D."/>
            <person name="Sugiyama J."/>
        </authorList>
    </citation>
    <scope>NUCLEOTIDE SEQUENCE [LARGE SCALE GENOMIC DNA]</scope>
    <source>
        <strain evidence="7">CBS 9802 / IAM 14324 / JCM 22182 / KY 12970</strain>
    </source>
</reference>
<dbReference type="PANTHER" id="PTHR47429">
    <property type="entry name" value="PROTEIN TWIN LOV 1"/>
    <property type="match status" value="1"/>
</dbReference>
<reference evidence="6 7" key="1">
    <citation type="journal article" date="2011" name="J. Gen. Appl. Microbiol.">
        <title>Draft genome sequencing of the enigmatic basidiomycete Mixia osmundae.</title>
        <authorList>
            <person name="Nishida H."/>
            <person name="Nagatsuka Y."/>
            <person name="Sugiyama J."/>
        </authorList>
    </citation>
    <scope>NUCLEOTIDE SEQUENCE [LARGE SCALE GENOMIC DNA]</scope>
    <source>
        <strain evidence="7">CBS 9802 / IAM 14324 / JCM 22182 / KY 12970</strain>
    </source>
</reference>
<dbReference type="Pfam" id="PF13426">
    <property type="entry name" value="PAS_9"/>
    <property type="match status" value="1"/>
</dbReference>
<accession>G7DZE9</accession>
<proteinExistence type="predicted"/>
<dbReference type="InParanoid" id="G7DZE9"/>
<dbReference type="Gene3D" id="3.30.450.20">
    <property type="entry name" value="PAS domain"/>
    <property type="match status" value="1"/>
</dbReference>
<dbReference type="HOGENOM" id="CLU_390824_0_0_1"/>
<protein>
    <recommendedName>
        <fullName evidence="5">PAS domain-containing protein</fullName>
    </recommendedName>
</protein>
<evidence type="ECO:0000259" key="5">
    <source>
        <dbReference type="Pfam" id="PF13426"/>
    </source>
</evidence>
<sequence>MVNVQKLSAVLGHSRESWEQDLPHAAQMLRSKSAGSDQTHNLIKVDSAASSPSFQSAVSITKVFANGQRMKHMKPDVHLIAWASSVERLDDTPPSLGSPACPSSPGSSFVSDDDSDTPRPLTPHTCEFPIGLGIELEASDVLQSKWSRPHPRVIPNRVDSLPNGDMQTRSPLPDSVTACQNREHKLHKILSEDTFCEFIKDAVALHSFRTYLQDQHESKHERALDALHDCQLLHALQHTVQQSARAIDDLYLRSHGGSCDDIGLGSDAFVKAHDDLRSLLVASDQLQGQLTDLLYKPFQAYVKRQLLRKCSVGLAQPSLDRCQMSGLATSWTLATMANEPSILACSREFEDLSCYSLEGVLGRDCLFLETLATSNDAIEGIKRQFAKQEAAIELLGNYRKDGQAFINMLIILPLSYVSGKVDLYLAGHIDVTQILLQSDDLKSLAEVSRPYDSVSRAALHSQASAVSPSMLKHLSGQKSGAFSDEGIDCRSAMSSPAFAYFPTTIPTRSRHRSERSDVPESIEMDESITLRPRRKPSQTFNTIFRNLCETIHLPGTPARSRASSLKATDHMPLSCYDNLMLFDSNRKICYTSDSLLRLLDMSTKSKSQLLGVDLLKLLQSDADGRQLVLTGLSTDKARADETSKLRNRIEYAIAHCTTFAQGSNLRLGCHTAGLRTG</sequence>
<dbReference type="PANTHER" id="PTHR47429:SF2">
    <property type="entry name" value="PROTEIN TWIN LOV 1"/>
    <property type="match status" value="1"/>
</dbReference>
<dbReference type="AlphaFoldDB" id="G7DZE9"/>
<feature type="compositionally biased region" description="Low complexity" evidence="4">
    <location>
        <begin position="93"/>
        <end position="108"/>
    </location>
</feature>
<gene>
    <name evidence="6" type="primary">Mo02617</name>
    <name evidence="6" type="ORF">E5Q_02617</name>
</gene>
<evidence type="ECO:0000313" key="6">
    <source>
        <dbReference type="EMBL" id="GAA95959.1"/>
    </source>
</evidence>
<evidence type="ECO:0000256" key="4">
    <source>
        <dbReference type="SAM" id="MobiDB-lite"/>
    </source>
</evidence>
<comment type="caution">
    <text evidence="6">The sequence shown here is derived from an EMBL/GenBank/DDBJ whole genome shotgun (WGS) entry which is preliminary data.</text>
</comment>
<dbReference type="OrthoDB" id="447251at2759"/>
<dbReference type="GO" id="GO:0005634">
    <property type="term" value="C:nucleus"/>
    <property type="evidence" value="ECO:0007669"/>
    <property type="project" value="TreeGrafter"/>
</dbReference>
<evidence type="ECO:0000256" key="3">
    <source>
        <dbReference type="ARBA" id="ARBA00022991"/>
    </source>
</evidence>
<dbReference type="InterPro" id="IPR035965">
    <property type="entry name" value="PAS-like_dom_sf"/>
</dbReference>
<dbReference type="Proteomes" id="UP000009131">
    <property type="component" value="Unassembled WGS sequence"/>
</dbReference>
<evidence type="ECO:0000256" key="1">
    <source>
        <dbReference type="ARBA" id="ARBA00022630"/>
    </source>
</evidence>
<name>G7DZE9_MIXOS</name>
<evidence type="ECO:0000313" key="7">
    <source>
        <dbReference type="Proteomes" id="UP000009131"/>
    </source>
</evidence>
<keyword evidence="3" id="KW-0157">Chromophore</keyword>
<keyword evidence="2" id="KW-0288">FMN</keyword>
<evidence type="ECO:0000256" key="2">
    <source>
        <dbReference type="ARBA" id="ARBA00022643"/>
    </source>
</evidence>
<dbReference type="InterPro" id="IPR000014">
    <property type="entry name" value="PAS"/>
</dbReference>
<feature type="domain" description="PAS" evidence="5">
    <location>
        <begin position="339"/>
        <end position="433"/>
    </location>
</feature>
<dbReference type="SUPFAM" id="SSF55785">
    <property type="entry name" value="PYP-like sensor domain (PAS domain)"/>
    <property type="match status" value="1"/>
</dbReference>
<keyword evidence="1" id="KW-0285">Flavoprotein</keyword>